<feature type="transmembrane region" description="Helical" evidence="1">
    <location>
        <begin position="94"/>
        <end position="113"/>
    </location>
</feature>
<comment type="caution">
    <text evidence="2">The sequence shown here is derived from an EMBL/GenBank/DDBJ whole genome shotgun (WGS) entry which is preliminary data.</text>
</comment>
<accession>A0A0G0PXY5</accession>
<gene>
    <name evidence="2" type="ORF">UT64_C0017G0007</name>
</gene>
<dbReference type="Proteomes" id="UP000034137">
    <property type="component" value="Unassembled WGS sequence"/>
</dbReference>
<keyword evidence="1" id="KW-0472">Membrane</keyword>
<keyword evidence="1" id="KW-0812">Transmembrane</keyword>
<keyword evidence="1" id="KW-1133">Transmembrane helix</keyword>
<dbReference type="EMBL" id="LBXO01000017">
    <property type="protein sequence ID" value="KKR32979.1"/>
    <property type="molecule type" value="Genomic_DNA"/>
</dbReference>
<name>A0A0G0PXY5_9BACT</name>
<sequence length="263" mass="28095">MTKVAQAETGLPSIKNPFDSLQISIPGMKRFNDAQKCSDDPSKLCVGWIGEYIAGIYNYAIGVVGILATITMMIGGVIWLTAGGNSSRIGEAQAWITSSVTGLLIALTSYMILYQINPDILKVFDGSLRIQFVEKVPDKEPLSTEGNPNNSQDCNNCVTLASGRYKDGNMINSDIAAKLNTVNTNGINWIVSEAYPPASQHQSKCHYNGMCADIGIRSDATCENVTKLIAGFNGAGFKVLNEFQGCGGIGTTYATGGHLHISL</sequence>
<evidence type="ECO:0000313" key="3">
    <source>
        <dbReference type="Proteomes" id="UP000034137"/>
    </source>
</evidence>
<protein>
    <submittedName>
        <fullName evidence="2">Uncharacterized protein</fullName>
    </submittedName>
</protein>
<reference evidence="2 3" key="1">
    <citation type="journal article" date="2015" name="Nature">
        <title>rRNA introns, odd ribosomes, and small enigmatic genomes across a large radiation of phyla.</title>
        <authorList>
            <person name="Brown C.T."/>
            <person name="Hug L.A."/>
            <person name="Thomas B.C."/>
            <person name="Sharon I."/>
            <person name="Castelle C.J."/>
            <person name="Singh A."/>
            <person name="Wilkins M.J."/>
            <person name="Williams K.H."/>
            <person name="Banfield J.F."/>
        </authorList>
    </citation>
    <scope>NUCLEOTIDE SEQUENCE [LARGE SCALE GENOMIC DNA]</scope>
</reference>
<dbReference type="AlphaFoldDB" id="A0A0G0PXY5"/>
<organism evidence="2 3">
    <name type="scientific">Candidatus Falkowbacteria bacterium GW2011_GWF2_39_8</name>
    <dbReference type="NCBI Taxonomy" id="1618642"/>
    <lineage>
        <taxon>Bacteria</taxon>
        <taxon>Candidatus Falkowiibacteriota</taxon>
    </lineage>
</organism>
<proteinExistence type="predicted"/>
<feature type="transmembrane region" description="Helical" evidence="1">
    <location>
        <begin position="56"/>
        <end position="82"/>
    </location>
</feature>
<evidence type="ECO:0000313" key="2">
    <source>
        <dbReference type="EMBL" id="KKR32979.1"/>
    </source>
</evidence>
<evidence type="ECO:0000256" key="1">
    <source>
        <dbReference type="SAM" id="Phobius"/>
    </source>
</evidence>